<comment type="caution">
    <text evidence="1">The sequence shown here is derived from an EMBL/GenBank/DDBJ whole genome shotgun (WGS) entry which is preliminary data.</text>
</comment>
<name>A0A3E3E6E8_9FIRM</name>
<proteinExistence type="predicted"/>
<sequence length="98" mass="12144">MVIAQDDFDTYFKVLDSFISKISFPAFYRENIRLSAYITQNKEELVKKQINFMETEMRLKREEQQIFERAFYYFIDKRDKNVAYDILQKILKYMILWK</sequence>
<reference evidence="1 2" key="1">
    <citation type="submission" date="2018-08" db="EMBL/GenBank/DDBJ databases">
        <title>A genome reference for cultivated species of the human gut microbiota.</title>
        <authorList>
            <person name="Zou Y."/>
            <person name="Xue W."/>
            <person name="Luo G."/>
        </authorList>
    </citation>
    <scope>NUCLEOTIDE SEQUENCE [LARGE SCALE GENOMIC DNA]</scope>
    <source>
        <strain evidence="1 2">TF08-11</strain>
    </source>
</reference>
<gene>
    <name evidence="1" type="ORF">DXC78_05160</name>
</gene>
<dbReference type="RefSeq" id="WP_117446030.1">
    <property type="nucleotide sequence ID" value="NZ_CALCIP010000038.1"/>
</dbReference>
<dbReference type="Proteomes" id="UP000260721">
    <property type="component" value="Unassembled WGS sequence"/>
</dbReference>
<protein>
    <submittedName>
        <fullName evidence="1">Uncharacterized protein</fullName>
    </submittedName>
</protein>
<organism evidence="1 2">
    <name type="scientific">Faecalicoccus pleomorphus</name>
    <dbReference type="NCBI Taxonomy" id="1323"/>
    <lineage>
        <taxon>Bacteria</taxon>
        <taxon>Bacillati</taxon>
        <taxon>Bacillota</taxon>
        <taxon>Erysipelotrichia</taxon>
        <taxon>Erysipelotrichales</taxon>
        <taxon>Erysipelotrichaceae</taxon>
        <taxon>Faecalicoccus</taxon>
    </lineage>
</organism>
<evidence type="ECO:0000313" key="2">
    <source>
        <dbReference type="Proteomes" id="UP000260721"/>
    </source>
</evidence>
<dbReference type="AlphaFoldDB" id="A0A3E3E6E8"/>
<accession>A0A3E3E6E8</accession>
<evidence type="ECO:0000313" key="1">
    <source>
        <dbReference type="EMBL" id="RGD76827.1"/>
    </source>
</evidence>
<dbReference type="EMBL" id="QUSK01000009">
    <property type="protein sequence ID" value="RGD76827.1"/>
    <property type="molecule type" value="Genomic_DNA"/>
</dbReference>